<gene>
    <name evidence="1" type="ORF">Stau2_106</name>
</gene>
<name>A0A0U1ZZF3_9CAUD</name>
<organism evidence="1 2">
    <name type="scientific">Staphylococcus phage Stau2</name>
    <dbReference type="NCBI Taxonomy" id="1200862"/>
    <lineage>
        <taxon>Viruses</taxon>
        <taxon>Duplodnaviria</taxon>
        <taxon>Heunggongvirae</taxon>
        <taxon>Uroviricota</taxon>
        <taxon>Caudoviricetes</taxon>
        <taxon>Herelleviridae</taxon>
        <taxon>Twortvirinae</taxon>
        <taxon>Silviavirus</taxon>
        <taxon>Silviavirus stau2</taxon>
    </lineage>
</organism>
<dbReference type="GeneID" id="28802319"/>
<dbReference type="EMBL" id="KP881332">
    <property type="protein sequence ID" value="AKA61357.1"/>
    <property type="molecule type" value="Genomic_DNA"/>
</dbReference>
<accession>A0A0U1ZZF3</accession>
<dbReference type="Proteomes" id="UP000207597">
    <property type="component" value="Segment"/>
</dbReference>
<evidence type="ECO:0000313" key="1">
    <source>
        <dbReference type="EMBL" id="AKA61357.1"/>
    </source>
</evidence>
<proteinExistence type="predicted"/>
<sequence>MIMIITLNEEEKALLENKSNYTPLSKNKEFNTPKEEYIVTSYNKGVPVTDIAKEAKVSMGLIYTVLNFYKVPKKHKKSRVAKRVKHIINDKNKVQALIKDYQYMDLQSIYKKYNIHKNGLYYILDLYNIERKSDLKEKALEDTIEVE</sequence>
<dbReference type="KEGG" id="vg:28802319"/>
<dbReference type="Gene3D" id="1.10.10.60">
    <property type="entry name" value="Homeodomain-like"/>
    <property type="match status" value="1"/>
</dbReference>
<dbReference type="RefSeq" id="YP_009275863.1">
    <property type="nucleotide sequence ID" value="NC_030933.1"/>
</dbReference>
<reference evidence="1 2" key="1">
    <citation type="journal article" date="2016" name="Virus Genes">
        <title>Genomic analysis of Staphylococcus phage Stau2 isolated from medical specimen.</title>
        <authorList>
            <person name="Hsieh S.E."/>
            <person name="Tseng Y.H."/>
            <person name="Lo H.H."/>
            <person name="Chen S.T."/>
            <person name="Wu C.N."/>
        </authorList>
    </citation>
    <scope>NUCLEOTIDE SEQUENCE [LARGE SCALE GENOMIC DNA]</scope>
</reference>
<keyword evidence="2" id="KW-1185">Reference proteome</keyword>
<evidence type="ECO:0000313" key="2">
    <source>
        <dbReference type="Proteomes" id="UP000207597"/>
    </source>
</evidence>
<protein>
    <submittedName>
        <fullName evidence="1">Transposase domain containing protein</fullName>
    </submittedName>
</protein>